<keyword evidence="4 8" id="KW-0479">Metal-binding</keyword>
<evidence type="ECO:0000256" key="1">
    <source>
        <dbReference type="ARBA" id="ARBA00001971"/>
    </source>
</evidence>
<dbReference type="InterPro" id="IPR050196">
    <property type="entry name" value="Cytochrome_P450_Monoox"/>
</dbReference>
<accession>Q2PZV9</accession>
<protein>
    <submittedName>
        <fullName evidence="10">CYP4U3v1</fullName>
    </submittedName>
</protein>
<feature type="binding site" description="axial binding residue" evidence="8">
    <location>
        <position position="448"/>
    </location>
    <ligand>
        <name>heme</name>
        <dbReference type="ChEBI" id="CHEBI:30413"/>
    </ligand>
    <ligandPart>
        <name>Fe</name>
        <dbReference type="ChEBI" id="CHEBI:18248"/>
    </ligandPart>
</feature>
<dbReference type="Gene3D" id="1.10.630.10">
    <property type="entry name" value="Cytochrome P450"/>
    <property type="match status" value="1"/>
</dbReference>
<dbReference type="PRINTS" id="PR00385">
    <property type="entry name" value="P450"/>
</dbReference>
<comment type="cofactor">
    <cofactor evidence="1 8">
        <name>heme</name>
        <dbReference type="ChEBI" id="CHEBI:30413"/>
    </cofactor>
</comment>
<dbReference type="GO" id="GO:0005506">
    <property type="term" value="F:iron ion binding"/>
    <property type="evidence" value="ECO:0007669"/>
    <property type="project" value="InterPro"/>
</dbReference>
<evidence type="ECO:0000256" key="3">
    <source>
        <dbReference type="ARBA" id="ARBA00022617"/>
    </source>
</evidence>
<proteinExistence type="evidence at transcript level"/>
<keyword evidence="5 9" id="KW-0560">Oxidoreductase</keyword>
<evidence type="ECO:0000256" key="9">
    <source>
        <dbReference type="RuleBase" id="RU000461"/>
    </source>
</evidence>
<reference evidence="10" key="2">
    <citation type="submission" date="2009-03" db="EMBL/GenBank/DDBJ databases">
        <title>Identification of novel CYP4 genes from the termite R. flavipes: sequence, expression and potential roles in caste regulation.</title>
        <authorList>
            <person name="Scharf M.E."/>
            <person name="Zhou X."/>
            <person name="Song C."/>
        </authorList>
    </citation>
    <scope>NUCLEOTIDE SEQUENCE</scope>
</reference>
<dbReference type="SUPFAM" id="SSF48264">
    <property type="entry name" value="Cytochrome P450"/>
    <property type="match status" value="1"/>
</dbReference>
<evidence type="ECO:0000256" key="2">
    <source>
        <dbReference type="ARBA" id="ARBA00010617"/>
    </source>
</evidence>
<dbReference type="PANTHER" id="PTHR24291">
    <property type="entry name" value="CYTOCHROME P450 FAMILY 4"/>
    <property type="match status" value="1"/>
</dbReference>
<name>Q2PZV9_RETFL</name>
<dbReference type="GO" id="GO:0020037">
    <property type="term" value="F:heme binding"/>
    <property type="evidence" value="ECO:0007669"/>
    <property type="project" value="InterPro"/>
</dbReference>
<dbReference type="EMBL" id="DQ279461">
    <property type="protein sequence ID" value="ABB86762.2"/>
    <property type="molecule type" value="mRNA"/>
</dbReference>
<keyword evidence="3 8" id="KW-0349">Heme</keyword>
<evidence type="ECO:0000256" key="7">
    <source>
        <dbReference type="ARBA" id="ARBA00023033"/>
    </source>
</evidence>
<dbReference type="PANTHER" id="PTHR24291:SF187">
    <property type="entry name" value="CYTOCHROME P450 4AE1-RELATED"/>
    <property type="match status" value="1"/>
</dbReference>
<evidence type="ECO:0000256" key="6">
    <source>
        <dbReference type="ARBA" id="ARBA00023004"/>
    </source>
</evidence>
<dbReference type="AlphaFoldDB" id="Q2PZV9"/>
<comment type="similarity">
    <text evidence="2 9">Belongs to the cytochrome P450 family.</text>
</comment>
<organism evidence="10">
    <name type="scientific">Reticulitermes flavipes</name>
    <name type="common">Eastern subterranean termite</name>
    <dbReference type="NCBI Taxonomy" id="36989"/>
    <lineage>
        <taxon>Eukaryota</taxon>
        <taxon>Metazoa</taxon>
        <taxon>Ecdysozoa</taxon>
        <taxon>Arthropoda</taxon>
        <taxon>Hexapoda</taxon>
        <taxon>Insecta</taxon>
        <taxon>Pterygota</taxon>
        <taxon>Neoptera</taxon>
        <taxon>Polyneoptera</taxon>
        <taxon>Dictyoptera</taxon>
        <taxon>Blattodea</taxon>
        <taxon>Blattoidea</taxon>
        <taxon>Termitoidae</taxon>
        <taxon>Rhinotermitidae</taxon>
        <taxon>Reticulitermes</taxon>
        <taxon>Reticulitermes</taxon>
    </lineage>
</organism>
<sequence length="508" mass="58582">MLTVALSCILLGALALYMHFRARIRPMMMLSERMPGPRLHPVVGNALQFGFKTEDFLENLTRAVREHGTITRIWLGNELVILLWDPRYVETLLTNTRMLDKAFMYQFMHTWLGEGLLTATGTKWKEHRKLFTPAFHFKILEEFVGVFNSNDRIMIQKLDKHVNGPGFDIRPYISLCTLDMICETAMGVQVHAQEDSNSEYVRAVRGMADIIMQRTFKPWIQLDSLFRLSPLARQQTKYLAILHDMTNSVIKMSKEEYLQKRANSLTTEERNDIGAKRRLAFLDLLIQAQQDGATISDKEIREEVDTFMFEGQDTTTSGICFTLWALAKHQDVQAKALQEQRAIFGGSDRDATYTDLQEMKYLEQVIKEAHRLYPPVPLYGRRISENLTVGDYVLPAGSNVMVHAFMLHRNPDHFPDPERFDPDRFLTENCKDRHPYCYIPFSAGSRNCIGQKFAMLEMKATISAVLRHYKLSLEDPSETPWFVLEVVLTSLNGTRLKLEPRLWSAPGF</sequence>
<evidence type="ECO:0000256" key="5">
    <source>
        <dbReference type="ARBA" id="ARBA00023002"/>
    </source>
</evidence>
<dbReference type="InterPro" id="IPR036396">
    <property type="entry name" value="Cyt_P450_sf"/>
</dbReference>
<dbReference type="CDD" id="cd20628">
    <property type="entry name" value="CYP4"/>
    <property type="match status" value="1"/>
</dbReference>
<dbReference type="GO" id="GO:0016705">
    <property type="term" value="F:oxidoreductase activity, acting on paired donors, with incorporation or reduction of molecular oxygen"/>
    <property type="evidence" value="ECO:0007669"/>
    <property type="project" value="InterPro"/>
</dbReference>
<keyword evidence="7 9" id="KW-0503">Monooxygenase</keyword>
<evidence type="ECO:0000256" key="4">
    <source>
        <dbReference type="ARBA" id="ARBA00022723"/>
    </source>
</evidence>
<dbReference type="InterPro" id="IPR001128">
    <property type="entry name" value="Cyt_P450"/>
</dbReference>
<dbReference type="InterPro" id="IPR002401">
    <property type="entry name" value="Cyt_P450_E_grp-I"/>
</dbReference>
<evidence type="ECO:0000256" key="8">
    <source>
        <dbReference type="PIRSR" id="PIRSR602401-1"/>
    </source>
</evidence>
<dbReference type="Pfam" id="PF00067">
    <property type="entry name" value="p450"/>
    <property type="match status" value="1"/>
</dbReference>
<keyword evidence="6 8" id="KW-0408">Iron</keyword>
<reference evidence="10" key="1">
    <citation type="journal article" date="2006" name="Insect Mol. Biol.">
        <title>Juvenile hormone and colony conditions differentially influence cytochrome P450 gene expression in the termite Reticulitermes flavipes.</title>
        <authorList>
            <person name="Zhou X."/>
            <person name="Song C."/>
            <person name="Grzymala T.L."/>
            <person name="Oi F.M."/>
            <person name="Scharf M.E."/>
        </authorList>
    </citation>
    <scope>NUCLEOTIDE SEQUENCE</scope>
</reference>
<dbReference type="InterPro" id="IPR017972">
    <property type="entry name" value="Cyt_P450_CS"/>
</dbReference>
<evidence type="ECO:0000313" key="10">
    <source>
        <dbReference type="EMBL" id="ABB86762.2"/>
    </source>
</evidence>
<dbReference type="PROSITE" id="PS00086">
    <property type="entry name" value="CYTOCHROME_P450"/>
    <property type="match status" value="1"/>
</dbReference>
<dbReference type="PRINTS" id="PR00463">
    <property type="entry name" value="EP450I"/>
</dbReference>
<dbReference type="GO" id="GO:0004497">
    <property type="term" value="F:monooxygenase activity"/>
    <property type="evidence" value="ECO:0007669"/>
    <property type="project" value="UniProtKB-KW"/>
</dbReference>